<protein>
    <submittedName>
        <fullName evidence="2">Methyltransferase domain-containing protein</fullName>
    </submittedName>
</protein>
<sequence>MGDVRAEPDFITSFRGGWEAFAELDEVIWNPISRATVLRSQPRFDERVLDACAGDGASAVPTAELVGPGGVVDAVDLAEPLVEIMRERAGERMPQLRPQVGDVTTWPYTGYDLVQCVLGILFFEDPAAGTRHLVECVRPGGRAVFTVWAAGAMDRIGELLAEALPTDDERVPSFDDARRATIVGADTAGNFAHWLTERGLADVRAEVVPRHLDLDPELAWRLVTGTGFRAFIGGLDDETREAVRERYVAGLSRGSATVDLTTLIAVGHRPPE</sequence>
<dbReference type="SUPFAM" id="SSF53335">
    <property type="entry name" value="S-adenosyl-L-methionine-dependent methyltransferases"/>
    <property type="match status" value="1"/>
</dbReference>
<gene>
    <name evidence="2" type="ORF">RH861_12255</name>
</gene>
<dbReference type="RefSeq" id="WP_310521206.1">
    <property type="nucleotide sequence ID" value="NZ_BAABBS010000001.1"/>
</dbReference>
<comment type="caution">
    <text evidence="2">The sequence shown here is derived from an EMBL/GenBank/DDBJ whole genome shotgun (WGS) entry which is preliminary data.</text>
</comment>
<reference evidence="3" key="1">
    <citation type="submission" date="2023-07" db="EMBL/GenBank/DDBJ databases">
        <title>Description of three actinobacteria isolated from air of manufacturing shop in a pharmaceutical factory.</title>
        <authorList>
            <person name="Zhang D.-F."/>
        </authorList>
    </citation>
    <scope>NUCLEOTIDE SEQUENCE [LARGE SCALE GENOMIC DNA]</scope>
    <source>
        <strain evidence="3">CCTCC AB 2011122</strain>
    </source>
</reference>
<dbReference type="InterPro" id="IPR041698">
    <property type="entry name" value="Methyltransf_25"/>
</dbReference>
<evidence type="ECO:0000259" key="1">
    <source>
        <dbReference type="Pfam" id="PF13649"/>
    </source>
</evidence>
<organism evidence="2 3">
    <name type="scientific">Agromyces indicus</name>
    <dbReference type="NCBI Taxonomy" id="758919"/>
    <lineage>
        <taxon>Bacteria</taxon>
        <taxon>Bacillati</taxon>
        <taxon>Actinomycetota</taxon>
        <taxon>Actinomycetes</taxon>
        <taxon>Micrococcales</taxon>
        <taxon>Microbacteriaceae</taxon>
        <taxon>Agromyces</taxon>
    </lineage>
</organism>
<dbReference type="InterPro" id="IPR029063">
    <property type="entry name" value="SAM-dependent_MTases_sf"/>
</dbReference>
<dbReference type="GO" id="GO:0032259">
    <property type="term" value="P:methylation"/>
    <property type="evidence" value="ECO:0007669"/>
    <property type="project" value="UniProtKB-KW"/>
</dbReference>
<name>A0ABU1FM39_9MICO</name>
<evidence type="ECO:0000313" key="2">
    <source>
        <dbReference type="EMBL" id="MDR5692834.1"/>
    </source>
</evidence>
<dbReference type="Proteomes" id="UP001260072">
    <property type="component" value="Unassembled WGS sequence"/>
</dbReference>
<feature type="domain" description="Methyltransferase" evidence="1">
    <location>
        <begin position="48"/>
        <end position="141"/>
    </location>
</feature>
<proteinExistence type="predicted"/>
<dbReference type="EMBL" id="JAVKGS010000003">
    <property type="protein sequence ID" value="MDR5692834.1"/>
    <property type="molecule type" value="Genomic_DNA"/>
</dbReference>
<dbReference type="CDD" id="cd02440">
    <property type="entry name" value="AdoMet_MTases"/>
    <property type="match status" value="1"/>
</dbReference>
<dbReference type="GO" id="GO:0008168">
    <property type="term" value="F:methyltransferase activity"/>
    <property type="evidence" value="ECO:0007669"/>
    <property type="project" value="UniProtKB-KW"/>
</dbReference>
<keyword evidence="3" id="KW-1185">Reference proteome</keyword>
<dbReference type="Gene3D" id="3.40.50.150">
    <property type="entry name" value="Vaccinia Virus protein VP39"/>
    <property type="match status" value="1"/>
</dbReference>
<keyword evidence="2" id="KW-0489">Methyltransferase</keyword>
<dbReference type="Pfam" id="PF13649">
    <property type="entry name" value="Methyltransf_25"/>
    <property type="match status" value="1"/>
</dbReference>
<keyword evidence="2" id="KW-0808">Transferase</keyword>
<evidence type="ECO:0000313" key="3">
    <source>
        <dbReference type="Proteomes" id="UP001260072"/>
    </source>
</evidence>
<accession>A0ABU1FM39</accession>